<keyword evidence="3" id="KW-1185">Reference proteome</keyword>
<gene>
    <name evidence="2" type="ORF">BFO01nite_23930</name>
</gene>
<organism evidence="2 3">
    <name type="scientific">Brevibacillus formosus</name>
    <dbReference type="NCBI Taxonomy" id="54913"/>
    <lineage>
        <taxon>Bacteria</taxon>
        <taxon>Bacillati</taxon>
        <taxon>Bacillota</taxon>
        <taxon>Bacilli</taxon>
        <taxon>Bacillales</taxon>
        <taxon>Paenibacillaceae</taxon>
        <taxon>Brevibacillus</taxon>
    </lineage>
</organism>
<reference evidence="2 3" key="1">
    <citation type="submission" date="2019-06" db="EMBL/GenBank/DDBJ databases">
        <title>Whole genome shotgun sequence of Brevibacillus formosus NBRC 15716.</title>
        <authorList>
            <person name="Hosoyama A."/>
            <person name="Uohara A."/>
            <person name="Ohji S."/>
            <person name="Ichikawa N."/>
        </authorList>
    </citation>
    <scope>NUCLEOTIDE SEQUENCE [LARGE SCALE GENOMIC DNA]</scope>
    <source>
        <strain evidence="2 3">NBRC 15716</strain>
    </source>
</reference>
<evidence type="ECO:0000256" key="1">
    <source>
        <dbReference type="SAM" id="Coils"/>
    </source>
</evidence>
<feature type="coiled-coil region" evidence="1">
    <location>
        <begin position="4"/>
        <end position="31"/>
    </location>
</feature>
<accession>A0ABQ0T4L4</accession>
<dbReference type="EMBL" id="BJOL01000013">
    <property type="protein sequence ID" value="GED58261.1"/>
    <property type="molecule type" value="Genomic_DNA"/>
</dbReference>
<evidence type="ECO:0000313" key="2">
    <source>
        <dbReference type="EMBL" id="GED58261.1"/>
    </source>
</evidence>
<dbReference type="Proteomes" id="UP000319498">
    <property type="component" value="Unassembled WGS sequence"/>
</dbReference>
<evidence type="ECO:0000313" key="3">
    <source>
        <dbReference type="Proteomes" id="UP000319498"/>
    </source>
</evidence>
<dbReference type="GeneID" id="87589169"/>
<keyword evidence="1" id="KW-0175">Coiled coil</keyword>
<comment type="caution">
    <text evidence="2">The sequence shown here is derived from an EMBL/GenBank/DDBJ whole genome shotgun (WGS) entry which is preliminary data.</text>
</comment>
<proteinExistence type="predicted"/>
<sequence length="56" mass="6717">MEEASRLREKIIRLEAELEQSKQQLRLIQQDCNHVYIETPLTRTCSKCLQSESLYY</sequence>
<dbReference type="RefSeq" id="WP_162837740.1">
    <property type="nucleotide sequence ID" value="NZ_BJOL01000013.1"/>
</dbReference>
<name>A0ABQ0T4L4_9BACL</name>
<protein>
    <submittedName>
        <fullName evidence="2">Uncharacterized protein</fullName>
    </submittedName>
</protein>